<evidence type="ECO:0000313" key="3">
    <source>
        <dbReference type="Proteomes" id="UP000480246"/>
    </source>
</evidence>
<evidence type="ECO:0000313" key="2">
    <source>
        <dbReference type="EMBL" id="KAB8125814.1"/>
    </source>
</evidence>
<keyword evidence="1" id="KW-0812">Transmembrane</keyword>
<feature type="transmembrane region" description="Helical" evidence="1">
    <location>
        <begin position="73"/>
        <end position="93"/>
    </location>
</feature>
<dbReference type="EMBL" id="WEID01000125">
    <property type="protein sequence ID" value="KAB8125814.1"/>
    <property type="molecule type" value="Genomic_DNA"/>
</dbReference>
<accession>A0A7C8GQ22</accession>
<dbReference type="Pfam" id="PF04854">
    <property type="entry name" value="DUF624"/>
    <property type="match status" value="1"/>
</dbReference>
<dbReference type="InterPro" id="IPR006938">
    <property type="entry name" value="DUF624"/>
</dbReference>
<keyword evidence="3" id="KW-1185">Reference proteome</keyword>
<evidence type="ECO:0000256" key="1">
    <source>
        <dbReference type="SAM" id="Phobius"/>
    </source>
</evidence>
<reference evidence="2 3" key="1">
    <citation type="submission" date="2019-10" db="EMBL/GenBank/DDBJ databases">
        <title>Gracilibacillus sp. nov. isolated from rice seeds.</title>
        <authorList>
            <person name="He S."/>
        </authorList>
    </citation>
    <scope>NUCLEOTIDE SEQUENCE [LARGE SCALE GENOMIC DNA]</scope>
    <source>
        <strain evidence="2 3">TD8</strain>
    </source>
</reference>
<dbReference type="AlphaFoldDB" id="A0A7C8GQ22"/>
<comment type="caution">
    <text evidence="2">The sequence shown here is derived from an EMBL/GenBank/DDBJ whole genome shotgun (WGS) entry which is preliminary data.</text>
</comment>
<dbReference type="Proteomes" id="UP000480246">
    <property type="component" value="Unassembled WGS sequence"/>
</dbReference>
<keyword evidence="1" id="KW-1133">Transmembrane helix</keyword>
<sequence length="204" mass="24299">MQIYDNRIYLFLEKTVNFFLLNLIWLLASLPIITSFPATNALYAVIHDWRNDKATGVFRPFFHHFRKNFLKSFWIGCIWFFTVFILCLDFVLIHEYETGWSYMALLSFLFLLLMIVLFMTAYLIPISVLYPLSLFQTFKQSFFYSLMFFPTTIMIIGLISISVLIVLFYPIAAFFLFSFVTLIIHRLIDRMIIKVEKLLNNVRL</sequence>
<feature type="transmembrane region" description="Helical" evidence="1">
    <location>
        <begin position="167"/>
        <end position="188"/>
    </location>
</feature>
<name>A0A7C8GQ22_9BACI</name>
<organism evidence="2 3">
    <name type="scientific">Gracilibacillus oryzae</name>
    <dbReference type="NCBI Taxonomy" id="1672701"/>
    <lineage>
        <taxon>Bacteria</taxon>
        <taxon>Bacillati</taxon>
        <taxon>Bacillota</taxon>
        <taxon>Bacilli</taxon>
        <taxon>Bacillales</taxon>
        <taxon>Bacillaceae</taxon>
        <taxon>Gracilibacillus</taxon>
    </lineage>
</organism>
<dbReference type="RefSeq" id="WP_153406953.1">
    <property type="nucleotide sequence ID" value="NZ_ML762457.1"/>
</dbReference>
<gene>
    <name evidence="2" type="ORF">F9U64_21610</name>
</gene>
<feature type="transmembrane region" description="Helical" evidence="1">
    <location>
        <begin position="142"/>
        <end position="161"/>
    </location>
</feature>
<keyword evidence="1" id="KW-0472">Membrane</keyword>
<dbReference type="OrthoDB" id="2182676at2"/>
<feature type="transmembrane region" description="Helical" evidence="1">
    <location>
        <begin position="20"/>
        <end position="46"/>
    </location>
</feature>
<protein>
    <submittedName>
        <fullName evidence="2">DUF624 domain-containing protein</fullName>
    </submittedName>
</protein>
<feature type="transmembrane region" description="Helical" evidence="1">
    <location>
        <begin position="105"/>
        <end position="130"/>
    </location>
</feature>
<proteinExistence type="predicted"/>